<protein>
    <submittedName>
        <fullName evidence="3">Redoxin family protein</fullName>
    </submittedName>
</protein>
<feature type="signal peptide" evidence="1">
    <location>
        <begin position="1"/>
        <end position="17"/>
    </location>
</feature>
<comment type="caution">
    <text evidence="3">The sequence shown here is derived from an EMBL/GenBank/DDBJ whole genome shotgun (WGS) entry which is preliminary data.</text>
</comment>
<dbReference type="InterPro" id="IPR013740">
    <property type="entry name" value="Redoxin"/>
</dbReference>
<dbReference type="SUPFAM" id="SSF52833">
    <property type="entry name" value="Thioredoxin-like"/>
    <property type="match status" value="1"/>
</dbReference>
<dbReference type="InterPro" id="IPR017801">
    <property type="entry name" value="DUF3738"/>
</dbReference>
<gene>
    <name evidence="3" type="ORF">VRU48_04335</name>
</gene>
<dbReference type="RefSeq" id="WP_330106696.1">
    <property type="nucleotide sequence ID" value="NZ_JAZDQT010000001.1"/>
</dbReference>
<dbReference type="InterPro" id="IPR013766">
    <property type="entry name" value="Thioredoxin_domain"/>
</dbReference>
<dbReference type="InterPro" id="IPR050553">
    <property type="entry name" value="Thioredoxin_ResA/DsbE_sf"/>
</dbReference>
<keyword evidence="4" id="KW-1185">Reference proteome</keyword>
<dbReference type="Gene3D" id="3.40.30.10">
    <property type="entry name" value="Glutaredoxin"/>
    <property type="match status" value="1"/>
</dbReference>
<evidence type="ECO:0000313" key="3">
    <source>
        <dbReference type="EMBL" id="MEE1944322.1"/>
    </source>
</evidence>
<dbReference type="PANTHER" id="PTHR42852">
    <property type="entry name" value="THIOL:DISULFIDE INTERCHANGE PROTEIN DSBE"/>
    <property type="match status" value="1"/>
</dbReference>
<keyword evidence="1" id="KW-0732">Signal</keyword>
<sequence>MKKMILMALLLGNVAFAQVKKGEQVPNFKLETILNAPVKTANLQQFKGKLVWIEFWATWCGACIEAMPHLQQLQNKYKDRLQVINVTQETAERTKQFMKARPSKLWYAIDTAGKMGELFPHRLIPHSALISPDGKLIAVTNPESITEKVIDSLLANQQVHLPEKKDNLTADYIKTYFFAEDTVRNRLVIQPEIKGGPGMRLNFMDQPAFAGRRLTFINVGIGNMYQEAFGSFGYGRTINKVDDKEKQRYCLDIIVPQKEQLFPSLKAALAKQFGIKASIQKQDKEVYVLKIVDQGKFGQIKRNTSGNRTYFSMHGKIDQQSITMTDFADYLETFGVYKSLVVDETGNNEKLDIKFSFQPEKPETLNDILKDMGLGLEKANRKVDFLVLEK</sequence>
<name>A0ABU7I4D9_9SPHI</name>
<dbReference type="EMBL" id="JAZDQT010000001">
    <property type="protein sequence ID" value="MEE1944322.1"/>
    <property type="molecule type" value="Genomic_DNA"/>
</dbReference>
<dbReference type="InterPro" id="IPR036249">
    <property type="entry name" value="Thioredoxin-like_sf"/>
</dbReference>
<reference evidence="3 4" key="1">
    <citation type="submission" date="2024-01" db="EMBL/GenBank/DDBJ databases">
        <title>Pedobacter sp. nov., isolated from fresh soil.</title>
        <authorList>
            <person name="Le N.T.T."/>
        </authorList>
    </citation>
    <scope>NUCLEOTIDE SEQUENCE [LARGE SCALE GENOMIC DNA]</scope>
    <source>
        <strain evidence="3 4">KR3-3</strain>
    </source>
</reference>
<dbReference type="Proteomes" id="UP001336835">
    <property type="component" value="Unassembled WGS sequence"/>
</dbReference>
<evidence type="ECO:0000256" key="1">
    <source>
        <dbReference type="SAM" id="SignalP"/>
    </source>
</evidence>
<proteinExistence type="predicted"/>
<dbReference type="PROSITE" id="PS51352">
    <property type="entry name" value="THIOREDOXIN_2"/>
    <property type="match status" value="1"/>
</dbReference>
<dbReference type="CDD" id="cd02966">
    <property type="entry name" value="TlpA_like_family"/>
    <property type="match status" value="1"/>
</dbReference>
<dbReference type="PANTHER" id="PTHR42852:SF13">
    <property type="entry name" value="PROTEIN DIPZ"/>
    <property type="match status" value="1"/>
</dbReference>
<dbReference type="Pfam" id="PF08534">
    <property type="entry name" value="Redoxin"/>
    <property type="match status" value="1"/>
</dbReference>
<feature type="domain" description="Thioredoxin" evidence="2">
    <location>
        <begin position="19"/>
        <end position="159"/>
    </location>
</feature>
<evidence type="ECO:0000313" key="4">
    <source>
        <dbReference type="Proteomes" id="UP001336835"/>
    </source>
</evidence>
<feature type="chain" id="PRO_5045452027" evidence="1">
    <location>
        <begin position="18"/>
        <end position="390"/>
    </location>
</feature>
<organism evidence="3 4">
    <name type="scientific">Pedobacter albus</name>
    <dbReference type="NCBI Taxonomy" id="3113905"/>
    <lineage>
        <taxon>Bacteria</taxon>
        <taxon>Pseudomonadati</taxon>
        <taxon>Bacteroidota</taxon>
        <taxon>Sphingobacteriia</taxon>
        <taxon>Sphingobacteriales</taxon>
        <taxon>Sphingobacteriaceae</taxon>
        <taxon>Pedobacter</taxon>
    </lineage>
</organism>
<evidence type="ECO:0000259" key="2">
    <source>
        <dbReference type="PROSITE" id="PS51352"/>
    </source>
</evidence>
<dbReference type="Pfam" id="PF12543">
    <property type="entry name" value="DUF3738"/>
    <property type="match status" value="1"/>
</dbReference>
<accession>A0ABU7I4D9</accession>